<dbReference type="InParanoid" id="A0A3Q1EEG7"/>
<feature type="transmembrane region" description="Helical" evidence="2">
    <location>
        <begin position="158"/>
        <end position="177"/>
    </location>
</feature>
<evidence type="ECO:0000256" key="1">
    <source>
        <dbReference type="SAM" id="MobiDB-lite"/>
    </source>
</evidence>
<name>A0A3Q1EEG7_9TELE</name>
<keyword evidence="2" id="KW-0472">Membrane</keyword>
<dbReference type="Proteomes" id="UP000257200">
    <property type="component" value="Unplaced"/>
</dbReference>
<reference evidence="3" key="2">
    <citation type="submission" date="2025-09" db="UniProtKB">
        <authorList>
            <consortium name="Ensembl"/>
        </authorList>
    </citation>
    <scope>IDENTIFICATION</scope>
</reference>
<proteinExistence type="predicted"/>
<sequence length="197" mass="21828">MHEDIIGDIGEIPLCPTGPRPISKYGYEFLNQVGSTMFPDALEAVGRVEGLPLSSLQPLPELEEEETEASAEKGPKRQGRYRHSLQLLKPFRITHKHQHPIDNASLFSFMTLHWLSPLALKAYKGLSCHEASAINCQRRGREGASLTRVFWRFCQTRMLVAIFSLLLTMVAGFVGPAQSALGRPRTILPICALGCSS</sequence>
<organism evidence="3 4">
    <name type="scientific">Acanthochromis polyacanthus</name>
    <name type="common">spiny chromis</name>
    <dbReference type="NCBI Taxonomy" id="80966"/>
    <lineage>
        <taxon>Eukaryota</taxon>
        <taxon>Metazoa</taxon>
        <taxon>Chordata</taxon>
        <taxon>Craniata</taxon>
        <taxon>Vertebrata</taxon>
        <taxon>Euteleostomi</taxon>
        <taxon>Actinopterygii</taxon>
        <taxon>Neopterygii</taxon>
        <taxon>Teleostei</taxon>
        <taxon>Neoteleostei</taxon>
        <taxon>Acanthomorphata</taxon>
        <taxon>Ovalentaria</taxon>
        <taxon>Pomacentridae</taxon>
        <taxon>Acanthochromis</taxon>
    </lineage>
</organism>
<reference evidence="3" key="1">
    <citation type="submission" date="2025-08" db="UniProtKB">
        <authorList>
            <consortium name="Ensembl"/>
        </authorList>
    </citation>
    <scope>IDENTIFICATION</scope>
</reference>
<protein>
    <submittedName>
        <fullName evidence="3">Uncharacterized protein</fullName>
    </submittedName>
</protein>
<dbReference type="AlphaFoldDB" id="A0A3Q1EEG7"/>
<dbReference type="Ensembl" id="ENSAPOT00000014732.1">
    <property type="protein sequence ID" value="ENSAPOP00000001689.1"/>
    <property type="gene ID" value="ENSAPOG00000003021.1"/>
</dbReference>
<keyword evidence="2" id="KW-1133">Transmembrane helix</keyword>
<keyword evidence="2" id="KW-0812">Transmembrane</keyword>
<keyword evidence="4" id="KW-1185">Reference proteome</keyword>
<accession>A0A3Q1EEG7</accession>
<dbReference type="GeneTree" id="ENSGT00940000155470"/>
<dbReference type="STRING" id="80966.ENSAPOP00000001689"/>
<evidence type="ECO:0000256" key="2">
    <source>
        <dbReference type="SAM" id="Phobius"/>
    </source>
</evidence>
<evidence type="ECO:0000313" key="4">
    <source>
        <dbReference type="Proteomes" id="UP000257200"/>
    </source>
</evidence>
<evidence type="ECO:0000313" key="3">
    <source>
        <dbReference type="Ensembl" id="ENSAPOP00000001689.1"/>
    </source>
</evidence>
<feature type="region of interest" description="Disordered" evidence="1">
    <location>
        <begin position="56"/>
        <end position="79"/>
    </location>
</feature>